<name>A0ACC4BGL8_POPAL</name>
<dbReference type="EMBL" id="RCHU02000010">
    <property type="protein sequence ID" value="KAL3577594.1"/>
    <property type="molecule type" value="Genomic_DNA"/>
</dbReference>
<reference evidence="1 2" key="1">
    <citation type="journal article" date="2024" name="Plant Biotechnol. J.">
        <title>Genome and CRISPR/Cas9 system of a widespread forest tree (Populus alba) in the world.</title>
        <authorList>
            <person name="Liu Y.J."/>
            <person name="Jiang P.F."/>
            <person name="Han X.M."/>
            <person name="Li X.Y."/>
            <person name="Wang H.M."/>
            <person name="Wang Y.J."/>
            <person name="Wang X.X."/>
            <person name="Zeng Q.Y."/>
        </authorList>
    </citation>
    <scope>NUCLEOTIDE SEQUENCE [LARGE SCALE GENOMIC DNA]</scope>
    <source>
        <strain evidence="2">cv. PAL-ZL1</strain>
    </source>
</reference>
<comment type="caution">
    <text evidence="1">The sequence shown here is derived from an EMBL/GenBank/DDBJ whole genome shotgun (WGS) entry which is preliminary data.</text>
</comment>
<evidence type="ECO:0000313" key="1">
    <source>
        <dbReference type="EMBL" id="KAL3577594.1"/>
    </source>
</evidence>
<accession>A0ACC4BGL8</accession>
<gene>
    <name evidence="1" type="ORF">D5086_019098</name>
</gene>
<organism evidence="1 2">
    <name type="scientific">Populus alba</name>
    <name type="common">White poplar</name>
    <dbReference type="NCBI Taxonomy" id="43335"/>
    <lineage>
        <taxon>Eukaryota</taxon>
        <taxon>Viridiplantae</taxon>
        <taxon>Streptophyta</taxon>
        <taxon>Embryophyta</taxon>
        <taxon>Tracheophyta</taxon>
        <taxon>Spermatophyta</taxon>
        <taxon>Magnoliopsida</taxon>
        <taxon>eudicotyledons</taxon>
        <taxon>Gunneridae</taxon>
        <taxon>Pentapetalae</taxon>
        <taxon>rosids</taxon>
        <taxon>fabids</taxon>
        <taxon>Malpighiales</taxon>
        <taxon>Salicaceae</taxon>
        <taxon>Saliceae</taxon>
        <taxon>Populus</taxon>
    </lineage>
</organism>
<evidence type="ECO:0000313" key="2">
    <source>
        <dbReference type="Proteomes" id="UP000309997"/>
    </source>
</evidence>
<proteinExistence type="predicted"/>
<protein>
    <submittedName>
        <fullName evidence="1">Uncharacterized protein</fullName>
    </submittedName>
</protein>
<keyword evidence="2" id="KW-1185">Reference proteome</keyword>
<dbReference type="Proteomes" id="UP000309997">
    <property type="component" value="Unassembled WGS sequence"/>
</dbReference>
<sequence>MDDRSWMYLDSPQGLRRMDYCNGVQGFINFATSIPRNFTGGGIRCPCRKCQNKKYLHPDVVIMHLLHKGFVEDYQCWYAHGEVFVSNRRMRETVVGSTSSGSNVHEATNDNTNPYRNMVMDAMRMNQGNVSQCPIVEEEPNAEAARFFDLLKDSDEPLWDGCTNHSKLSAVAQVFTIKSDHGLSEAGYDKIIDWARSILPEGNRLKENFYAAKSMMKPLGLGYQKIDMCPNFCMLYYLENAEMTECMTCGHSWYKPRTCRGKTLVAYKKLRYFPITPRLQRLFMSRRTAEHMTWHQTHDAVDGVMVHPSDDEAWKRFNSVHPDFSAESRNVRLGLCADKFNPFGSFIAPYSCWLVILTVYNLPPGMCMRLEFMFLSTAIPVPSSPGRNIDVCLRPLIDELAQLWSSGALTYDILRKQNFLMRAALMWTINDFPAYGMLSGWSIHGKLTCPYCMENNKAFTLANGGKASFFDCDRRFLPLNHRFRKNKKDFFVGRVEKDVASTRLSGEELHHVVSEYGDIVFGLQSGKQNFSGFGLTHNWVKRSIFWDLPYWKTNLLRHNLDVMHIENNVFENIFNTVMDVKGKKKDKMKARLDIALYCNRKNMELVYEESRVAKPRASFVLEKNAQLLVYKWLKSLCFLDGHASNISRLVNIEDYRLYGMKSHDCHVFMETLIPLAFHDLLPKGIWDALMEISHFFRDICSSKLNVEHIERLQTNIIETLCKLEMIFPPSFFDSMEHLPIHLPFEVKAGGPVQYRWMYPFERYLFNLKKNVKNKAHVEASISEAYIVEEISTFISYYFEPHMRTRINRVPRHDDGGEVPSSGNLSIFSKTGQPTPKNVVRGRFLSEIEFKQAHNYVLFNCDELRPFIQQHRQYLLSNNSQLTDSQIFQLQDEQFATWFRTYVYQMGRSASKSLSSLSLGPERKVKCYNEYFVNGYIFHTEEYGQGRKTYNCGVCFKGSTSSELEVDYYGRLEEVVELQYHSKQNTVFLFKCYWYDMTDRGIRVDTHHGLVEINSKARLRNINDVFVFAKQCQQVSYTYILSFRKDRSRVDWLSVLKTKPRGRVEVVQDENEETSVWDEVFQVSELVEPYRVAPSIELEENSNFCVFDDSLIDVNVEELNVVLSSSGQANVDEEDDIHIEDCDEGNDYSIDDEEEDNSD</sequence>